<dbReference type="InterPro" id="IPR028203">
    <property type="entry name" value="PSII_CF48-like_dom"/>
</dbReference>
<dbReference type="PANTHER" id="PTHR47199">
    <property type="entry name" value="PHOTOSYSTEM II STABILITY/ASSEMBLY FACTOR HCF136, CHLOROPLASTIC"/>
    <property type="match status" value="1"/>
</dbReference>
<organism evidence="5 6">
    <name type="scientific">Pseudomonas folii</name>
    <dbReference type="NCBI Taxonomy" id="2762593"/>
    <lineage>
        <taxon>Bacteria</taxon>
        <taxon>Pseudomonadati</taxon>
        <taxon>Pseudomonadota</taxon>
        <taxon>Gammaproteobacteria</taxon>
        <taxon>Pseudomonadales</taxon>
        <taxon>Pseudomonadaceae</taxon>
        <taxon>Pseudomonas</taxon>
    </lineage>
</organism>
<feature type="chain" id="PRO_5047091301" description="Photosynthesis system II assembly factor Ycf48/Hcf136-like domain-containing protein" evidence="3">
    <location>
        <begin position="22"/>
        <end position="354"/>
    </location>
</feature>
<dbReference type="SUPFAM" id="SSF50939">
    <property type="entry name" value="Sialidases"/>
    <property type="match status" value="1"/>
</dbReference>
<protein>
    <recommendedName>
        <fullName evidence="4">Photosynthesis system II assembly factor Ycf48/Hcf136-like domain-containing protein</fullName>
    </recommendedName>
</protein>
<evidence type="ECO:0000259" key="4">
    <source>
        <dbReference type="Pfam" id="PF14870"/>
    </source>
</evidence>
<keyword evidence="6" id="KW-1185">Reference proteome</keyword>
<dbReference type="EMBL" id="JACONW010000005">
    <property type="protein sequence ID" value="MBC3948623.1"/>
    <property type="molecule type" value="Genomic_DNA"/>
</dbReference>
<keyword evidence="3" id="KW-0732">Signal</keyword>
<name>A0ABR7AUM7_9PSED</name>
<dbReference type="RefSeq" id="WP_187520382.1">
    <property type="nucleotide sequence ID" value="NZ_JACONW010000005.1"/>
</dbReference>
<keyword evidence="2" id="KW-0604">Photosystem II</keyword>
<dbReference type="InterPro" id="IPR015943">
    <property type="entry name" value="WD40/YVTN_repeat-like_dom_sf"/>
</dbReference>
<accession>A0ABR7AUM7</accession>
<dbReference type="InterPro" id="IPR036278">
    <property type="entry name" value="Sialidase_sf"/>
</dbReference>
<evidence type="ECO:0000313" key="5">
    <source>
        <dbReference type="EMBL" id="MBC3948623.1"/>
    </source>
</evidence>
<evidence type="ECO:0000256" key="3">
    <source>
        <dbReference type="SAM" id="SignalP"/>
    </source>
</evidence>
<reference evidence="5 6" key="1">
    <citation type="submission" date="2020-08" db="EMBL/GenBank/DDBJ databases">
        <title>Putative novel bacterial strains isolated from necrotic wheat leaf tissues caused by Xanthomonas translucens.</title>
        <authorList>
            <person name="Tambong J.T."/>
        </authorList>
    </citation>
    <scope>NUCLEOTIDE SEQUENCE [LARGE SCALE GENOMIC DNA]</scope>
    <source>
        <strain evidence="5 6">DOAB 1069</strain>
    </source>
</reference>
<dbReference type="PANTHER" id="PTHR47199:SF2">
    <property type="entry name" value="PHOTOSYSTEM II STABILITY_ASSEMBLY FACTOR HCF136, CHLOROPLASTIC"/>
    <property type="match status" value="1"/>
</dbReference>
<keyword evidence="1" id="KW-0602">Photosynthesis</keyword>
<feature type="signal peptide" evidence="3">
    <location>
        <begin position="1"/>
        <end position="21"/>
    </location>
</feature>
<dbReference type="Proteomes" id="UP000651852">
    <property type="component" value="Unassembled WGS sequence"/>
</dbReference>
<feature type="domain" description="Photosynthesis system II assembly factor Ycf48/Hcf136-like" evidence="4">
    <location>
        <begin position="37"/>
        <end position="124"/>
    </location>
</feature>
<sequence>MNLRRGCYVAWPLLASLMAQAGELPVNDVLQRPALHVSQPTKAVLIDIARAGERLVAAGEHGLILFSDDDGSHWRQASVPVSVSLTALSFPSAREGWAVGHAGSILHTVDGGESWTLQLDGKMAAQRVLEAVSADASADTRQLKAAQRFVAEGADKPLLAVHFSNVLRGIAVGAFGLILHTDDGGQSWTSWVNRLDNLAGNHLYAVASQGEQIYIAGEQGVLFASMDNGGHFKRVPTPYEGSFFAMNLAASGDLLLVGLRGNAWRTQDQGRHWTSLRNPSKASLMAARSVSQGRVMLVDQSGHLLFSTSDNSELRMQTSSASAPSAALAQATDGQWVVVGARGVKRLDVQGGLQ</sequence>
<proteinExistence type="predicted"/>
<dbReference type="Gene3D" id="2.130.10.10">
    <property type="entry name" value="YVTN repeat-like/Quinoprotein amine dehydrogenase"/>
    <property type="match status" value="2"/>
</dbReference>
<dbReference type="Pfam" id="PF14870">
    <property type="entry name" value="PSII_BNR"/>
    <property type="match status" value="2"/>
</dbReference>
<evidence type="ECO:0000256" key="1">
    <source>
        <dbReference type="ARBA" id="ARBA00022531"/>
    </source>
</evidence>
<feature type="domain" description="Photosynthesis system II assembly factor Ycf48/Hcf136-like" evidence="4">
    <location>
        <begin position="154"/>
        <end position="306"/>
    </location>
</feature>
<gene>
    <name evidence="5" type="ORF">H8S59_02425</name>
</gene>
<evidence type="ECO:0000256" key="2">
    <source>
        <dbReference type="ARBA" id="ARBA00023276"/>
    </source>
</evidence>
<evidence type="ECO:0000313" key="6">
    <source>
        <dbReference type="Proteomes" id="UP000651852"/>
    </source>
</evidence>
<comment type="caution">
    <text evidence="5">The sequence shown here is derived from an EMBL/GenBank/DDBJ whole genome shotgun (WGS) entry which is preliminary data.</text>
</comment>